<keyword evidence="3" id="KW-1185">Reference proteome</keyword>
<comment type="caution">
    <text evidence="2">The sequence shown here is derived from an EMBL/GenBank/DDBJ whole genome shotgun (WGS) entry which is preliminary data.</text>
</comment>
<sequence>MPWARGLAARMCMGQGSPAGRQAGRETRGAQAQRSRGRSAPPSAPQCPPYCMCGMPRMTTDDKRGARQPVDLASGLETRQPARRSVPAAARVARSVASHPKRSVPVPLCARSVVRGGYCSLVITVLLDLLLVLGCGHSLRVLRLLPLALCRRCAFLSPPPHRTLAHPPKHRTASTLHIAAHAWLLPHCAEPLITTSGISRPVCNLSTLQRRCCALVHRRDGRRRV</sequence>
<dbReference type="Proteomes" id="UP000799444">
    <property type="component" value="Unassembled WGS sequence"/>
</dbReference>
<evidence type="ECO:0000256" key="1">
    <source>
        <dbReference type="SAM" id="MobiDB-lite"/>
    </source>
</evidence>
<feature type="region of interest" description="Disordered" evidence="1">
    <location>
        <begin position="14"/>
        <end position="45"/>
    </location>
</feature>
<name>A0A9P4V3Z7_9PLEO</name>
<evidence type="ECO:0000313" key="3">
    <source>
        <dbReference type="Proteomes" id="UP000799444"/>
    </source>
</evidence>
<dbReference type="EMBL" id="ML996131">
    <property type="protein sequence ID" value="KAF2735856.1"/>
    <property type="molecule type" value="Genomic_DNA"/>
</dbReference>
<gene>
    <name evidence="2" type="ORF">EJ04DRAFT_522506</name>
</gene>
<proteinExistence type="predicted"/>
<protein>
    <submittedName>
        <fullName evidence="2">Uncharacterized protein</fullName>
    </submittedName>
</protein>
<organism evidence="2 3">
    <name type="scientific">Polyplosphaeria fusca</name>
    <dbReference type="NCBI Taxonomy" id="682080"/>
    <lineage>
        <taxon>Eukaryota</taxon>
        <taxon>Fungi</taxon>
        <taxon>Dikarya</taxon>
        <taxon>Ascomycota</taxon>
        <taxon>Pezizomycotina</taxon>
        <taxon>Dothideomycetes</taxon>
        <taxon>Pleosporomycetidae</taxon>
        <taxon>Pleosporales</taxon>
        <taxon>Tetraplosphaeriaceae</taxon>
        <taxon>Polyplosphaeria</taxon>
    </lineage>
</organism>
<accession>A0A9P4V3Z7</accession>
<dbReference type="AlphaFoldDB" id="A0A9P4V3Z7"/>
<evidence type="ECO:0000313" key="2">
    <source>
        <dbReference type="EMBL" id="KAF2735856.1"/>
    </source>
</evidence>
<reference evidence="2" key="1">
    <citation type="journal article" date="2020" name="Stud. Mycol.">
        <title>101 Dothideomycetes genomes: a test case for predicting lifestyles and emergence of pathogens.</title>
        <authorList>
            <person name="Haridas S."/>
            <person name="Albert R."/>
            <person name="Binder M."/>
            <person name="Bloem J."/>
            <person name="Labutti K."/>
            <person name="Salamov A."/>
            <person name="Andreopoulos B."/>
            <person name="Baker S."/>
            <person name="Barry K."/>
            <person name="Bills G."/>
            <person name="Bluhm B."/>
            <person name="Cannon C."/>
            <person name="Castanera R."/>
            <person name="Culley D."/>
            <person name="Daum C."/>
            <person name="Ezra D."/>
            <person name="Gonzalez J."/>
            <person name="Henrissat B."/>
            <person name="Kuo A."/>
            <person name="Liang C."/>
            <person name="Lipzen A."/>
            <person name="Lutzoni F."/>
            <person name="Magnuson J."/>
            <person name="Mondo S."/>
            <person name="Nolan M."/>
            <person name="Ohm R."/>
            <person name="Pangilinan J."/>
            <person name="Park H.-J."/>
            <person name="Ramirez L."/>
            <person name="Alfaro M."/>
            <person name="Sun H."/>
            <person name="Tritt A."/>
            <person name="Yoshinaga Y."/>
            <person name="Zwiers L.-H."/>
            <person name="Turgeon B."/>
            <person name="Goodwin S."/>
            <person name="Spatafora J."/>
            <person name="Crous P."/>
            <person name="Grigoriev I."/>
        </authorList>
    </citation>
    <scope>NUCLEOTIDE SEQUENCE</scope>
    <source>
        <strain evidence="2">CBS 125425</strain>
    </source>
</reference>